<protein>
    <recommendedName>
        <fullName evidence="4">Collagen-like protein</fullName>
    </recommendedName>
</protein>
<dbReference type="EMBL" id="QFFJ01000002">
    <property type="protein sequence ID" value="RBL88576.1"/>
    <property type="molecule type" value="Genomic_DNA"/>
</dbReference>
<keyword evidence="3" id="KW-1185">Reference proteome</keyword>
<evidence type="ECO:0008006" key="4">
    <source>
        <dbReference type="Google" id="ProtNLM"/>
    </source>
</evidence>
<dbReference type="AlphaFoldDB" id="A0A365XQF0"/>
<sequence length="188" mass="19465">MPYALVLSVVVFFAACSKDGAQGPAGPAGTAGTKGSQGPKGDSGLPGSANVIYSGWLDVQFQGIQTAPNSTGGVDTVLYGAVISTPKVDSILLGNALVNVYINLGTALQPRIVLLPYTDEGGVIIRYVAANKAITVVSNANPGTRTTANGKVYQYRYVVVPGGIAARSASTFDWKNYGQVKESLHLED</sequence>
<proteinExistence type="predicted"/>
<evidence type="ECO:0000256" key="1">
    <source>
        <dbReference type="SAM" id="MobiDB-lite"/>
    </source>
</evidence>
<feature type="compositionally biased region" description="Low complexity" evidence="1">
    <location>
        <begin position="21"/>
        <end position="34"/>
    </location>
</feature>
<organism evidence="2 3">
    <name type="scientific">Chitinophaga flava</name>
    <dbReference type="NCBI Taxonomy" id="2259036"/>
    <lineage>
        <taxon>Bacteria</taxon>
        <taxon>Pseudomonadati</taxon>
        <taxon>Bacteroidota</taxon>
        <taxon>Chitinophagia</taxon>
        <taxon>Chitinophagales</taxon>
        <taxon>Chitinophagaceae</taxon>
        <taxon>Chitinophaga</taxon>
    </lineage>
</organism>
<evidence type="ECO:0000313" key="2">
    <source>
        <dbReference type="EMBL" id="RBL88576.1"/>
    </source>
</evidence>
<accession>A0A365XQF0</accession>
<name>A0A365XQF0_9BACT</name>
<feature type="region of interest" description="Disordered" evidence="1">
    <location>
        <begin position="21"/>
        <end position="44"/>
    </location>
</feature>
<gene>
    <name evidence="2" type="ORF">DF182_18550</name>
</gene>
<dbReference type="Proteomes" id="UP000253410">
    <property type="component" value="Unassembled WGS sequence"/>
</dbReference>
<evidence type="ECO:0000313" key="3">
    <source>
        <dbReference type="Proteomes" id="UP000253410"/>
    </source>
</evidence>
<comment type="caution">
    <text evidence="2">The sequence shown here is derived from an EMBL/GenBank/DDBJ whole genome shotgun (WGS) entry which is preliminary data.</text>
</comment>
<reference evidence="2 3" key="1">
    <citation type="submission" date="2018-05" db="EMBL/GenBank/DDBJ databases">
        <title>Chitinophaga sp. K3CV102501T nov., isolated from isolated from a monsoon evergreen broad-leaved forest soil.</title>
        <authorList>
            <person name="Lv Y."/>
        </authorList>
    </citation>
    <scope>NUCLEOTIDE SEQUENCE [LARGE SCALE GENOMIC DNA]</scope>
    <source>
        <strain evidence="2 3">GDMCC 1.1325</strain>
    </source>
</reference>